<dbReference type="PROSITE" id="PS50885">
    <property type="entry name" value="HAMP"/>
    <property type="match status" value="1"/>
</dbReference>
<dbReference type="GO" id="GO:0004888">
    <property type="term" value="F:transmembrane signaling receptor activity"/>
    <property type="evidence" value="ECO:0007669"/>
    <property type="project" value="InterPro"/>
</dbReference>
<dbReference type="SUPFAM" id="SSF58104">
    <property type="entry name" value="Methyl-accepting chemotaxis protein (MCP) signaling domain"/>
    <property type="match status" value="1"/>
</dbReference>
<evidence type="ECO:0000256" key="4">
    <source>
        <dbReference type="ARBA" id="ARBA00022692"/>
    </source>
</evidence>
<dbReference type="Pfam" id="PF00015">
    <property type="entry name" value="MCPsignal"/>
    <property type="match status" value="1"/>
</dbReference>
<dbReference type="InterPro" id="IPR003660">
    <property type="entry name" value="HAMP_dom"/>
</dbReference>
<evidence type="ECO:0000256" key="5">
    <source>
        <dbReference type="ARBA" id="ARBA00022989"/>
    </source>
</evidence>
<dbReference type="GO" id="GO:0005886">
    <property type="term" value="C:plasma membrane"/>
    <property type="evidence" value="ECO:0007669"/>
    <property type="project" value="UniProtKB-SubCell"/>
</dbReference>
<evidence type="ECO:0000256" key="8">
    <source>
        <dbReference type="PROSITE-ProRule" id="PRU00284"/>
    </source>
</evidence>
<reference evidence="13 14" key="1">
    <citation type="submission" date="2020-08" db="EMBL/GenBank/DDBJ databases">
        <title>Genome sequence of Acidovorax monticola KACC 19171T.</title>
        <authorList>
            <person name="Hyun D.-W."/>
            <person name="Bae J.-W."/>
        </authorList>
    </citation>
    <scope>NUCLEOTIDE SEQUENCE [LARGE SCALE GENOMIC DNA]</scope>
    <source>
        <strain evidence="13 14">KACC 19171</strain>
    </source>
</reference>
<evidence type="ECO:0000256" key="2">
    <source>
        <dbReference type="ARBA" id="ARBA00022475"/>
    </source>
</evidence>
<dbReference type="InterPro" id="IPR033480">
    <property type="entry name" value="sCache_2"/>
</dbReference>
<dbReference type="Pfam" id="PF00672">
    <property type="entry name" value="HAMP"/>
    <property type="match status" value="1"/>
</dbReference>
<evidence type="ECO:0000256" key="1">
    <source>
        <dbReference type="ARBA" id="ARBA00004651"/>
    </source>
</evidence>
<dbReference type="EMBL" id="CP060790">
    <property type="protein sequence ID" value="QNP58301.1"/>
    <property type="molecule type" value="Genomic_DNA"/>
</dbReference>
<keyword evidence="2" id="KW-1003">Cell membrane</keyword>
<keyword evidence="14" id="KW-1185">Reference proteome</keyword>
<dbReference type="PANTHER" id="PTHR43531">
    <property type="entry name" value="PROTEIN ICFG"/>
    <property type="match status" value="1"/>
</dbReference>
<dbReference type="GO" id="GO:0006935">
    <property type="term" value="P:chemotaxis"/>
    <property type="evidence" value="ECO:0007669"/>
    <property type="project" value="InterPro"/>
</dbReference>
<evidence type="ECO:0000313" key="14">
    <source>
        <dbReference type="Proteomes" id="UP000516057"/>
    </source>
</evidence>
<comment type="subcellular location">
    <subcellularLocation>
        <location evidence="1">Cell membrane</location>
        <topology evidence="1">Multi-pass membrane protein</topology>
    </subcellularLocation>
</comment>
<gene>
    <name evidence="13" type="ORF">H9L24_14735</name>
</gene>
<dbReference type="PROSITE" id="PS50111">
    <property type="entry name" value="CHEMOTAXIS_TRANSDUC_2"/>
    <property type="match status" value="1"/>
</dbReference>
<dbReference type="SMART" id="SM01049">
    <property type="entry name" value="Cache_2"/>
    <property type="match status" value="1"/>
</dbReference>
<accession>A0A7H0HCN5</accession>
<organism evidence="13 14">
    <name type="scientific">Paenacidovorax monticola</name>
    <dbReference type="NCBI Taxonomy" id="1926868"/>
    <lineage>
        <taxon>Bacteria</taxon>
        <taxon>Pseudomonadati</taxon>
        <taxon>Pseudomonadota</taxon>
        <taxon>Betaproteobacteria</taxon>
        <taxon>Burkholderiales</taxon>
        <taxon>Comamonadaceae</taxon>
        <taxon>Paenacidovorax</taxon>
    </lineage>
</organism>
<evidence type="ECO:0000256" key="3">
    <source>
        <dbReference type="ARBA" id="ARBA00022481"/>
    </source>
</evidence>
<keyword evidence="4 10" id="KW-0812">Transmembrane</keyword>
<protein>
    <submittedName>
        <fullName evidence="13">Cache domain-containing protein</fullName>
    </submittedName>
</protein>
<feature type="coiled-coil region" evidence="9">
    <location>
        <begin position="468"/>
        <end position="513"/>
    </location>
</feature>
<evidence type="ECO:0000256" key="10">
    <source>
        <dbReference type="SAM" id="Phobius"/>
    </source>
</evidence>
<dbReference type="AlphaFoldDB" id="A0A7H0HCN5"/>
<dbReference type="CDD" id="cd06225">
    <property type="entry name" value="HAMP"/>
    <property type="match status" value="1"/>
</dbReference>
<evidence type="ECO:0000256" key="6">
    <source>
        <dbReference type="ARBA" id="ARBA00023136"/>
    </source>
</evidence>
<keyword evidence="6 10" id="KW-0472">Membrane</keyword>
<dbReference type="CDD" id="cd11386">
    <property type="entry name" value="MCP_signal"/>
    <property type="match status" value="1"/>
</dbReference>
<dbReference type="SMART" id="SM00304">
    <property type="entry name" value="HAMP"/>
    <property type="match status" value="1"/>
</dbReference>
<dbReference type="Pfam" id="PF17200">
    <property type="entry name" value="sCache_2"/>
    <property type="match status" value="1"/>
</dbReference>
<dbReference type="Gene3D" id="3.30.450.20">
    <property type="entry name" value="PAS domain"/>
    <property type="match status" value="1"/>
</dbReference>
<feature type="transmembrane region" description="Helical" evidence="10">
    <location>
        <begin position="12"/>
        <end position="30"/>
    </location>
</feature>
<comment type="similarity">
    <text evidence="7">Belongs to the methyl-accepting chemotaxis (MCP) protein family.</text>
</comment>
<evidence type="ECO:0000259" key="12">
    <source>
        <dbReference type="PROSITE" id="PS50885"/>
    </source>
</evidence>
<keyword evidence="3" id="KW-0488">Methylation</keyword>
<evidence type="ECO:0000259" key="11">
    <source>
        <dbReference type="PROSITE" id="PS50111"/>
    </source>
</evidence>
<dbReference type="PRINTS" id="PR00260">
    <property type="entry name" value="CHEMTRNSDUCR"/>
</dbReference>
<dbReference type="Proteomes" id="UP000516057">
    <property type="component" value="Chromosome"/>
</dbReference>
<dbReference type="Gene3D" id="1.10.287.950">
    <property type="entry name" value="Methyl-accepting chemotaxis protein"/>
    <property type="match status" value="1"/>
</dbReference>
<dbReference type="FunFam" id="1.10.287.950:FF:000001">
    <property type="entry name" value="Methyl-accepting chemotaxis sensory transducer"/>
    <property type="match status" value="1"/>
</dbReference>
<evidence type="ECO:0000313" key="13">
    <source>
        <dbReference type="EMBL" id="QNP58301.1"/>
    </source>
</evidence>
<dbReference type="InterPro" id="IPR051310">
    <property type="entry name" value="MCP_chemotaxis"/>
</dbReference>
<evidence type="ECO:0000256" key="7">
    <source>
        <dbReference type="ARBA" id="ARBA00029447"/>
    </source>
</evidence>
<keyword evidence="9" id="KW-0175">Coiled coil</keyword>
<dbReference type="InterPro" id="IPR004090">
    <property type="entry name" value="Chemotax_Me-accpt_rcpt"/>
</dbReference>
<dbReference type="KEGG" id="amon:H9L24_14735"/>
<proteinExistence type="inferred from homology"/>
<evidence type="ECO:0000256" key="9">
    <source>
        <dbReference type="SAM" id="Coils"/>
    </source>
</evidence>
<dbReference type="GO" id="GO:0007165">
    <property type="term" value="P:signal transduction"/>
    <property type="evidence" value="ECO:0007669"/>
    <property type="project" value="UniProtKB-KW"/>
</dbReference>
<dbReference type="PANTHER" id="PTHR43531:SF14">
    <property type="entry name" value="METHYL-ACCEPTING CHEMOTAXIS PROTEIN I-RELATED"/>
    <property type="match status" value="1"/>
</dbReference>
<keyword evidence="8" id="KW-0807">Transducer</keyword>
<dbReference type="SMART" id="SM00283">
    <property type="entry name" value="MA"/>
    <property type="match status" value="1"/>
</dbReference>
<keyword evidence="5 10" id="KW-1133">Transmembrane helix</keyword>
<sequence length="523" mass="55478">MKSLSIAHQLRLMAGISTLILVLLSGFMLLEEYQLHRSSRETAVRQAVETAHSVLTWAQGLEARGTHSREQAQQLAIQALRTARYAGNEYFWLQDQQARVLMHPFRQDLDGQDGSAIRDPDGKPIFVLFGERARQSDGGGIVEYQWPKPGQDAPAPKISYVKGFAPWGWVVGSGVYADDLRAGFIARAQRTAAVIALALAITLWMARNVTHSVGHGLDGAIQVARAVSQRDLTHTIEVRGADEVRQLLGAMHDMQDDLTGTLRTVRDAADQLAQASEQIAAGNMDLSGRTESTASSLEQTAASMEQLTGSVAQNAQAASQAARCASQASEVATQGGQAVAQVVHTMNGISASSHRIADIIGVIDSIAFQTNILALNAAVEAARAGEQGRGFAVVAGEVRTLAQRSASAAREIKELIQASVAQVEAGASQVHAAGHTMERVVGAVQEVHALIQEITTATGEQSNGIAQVNVAVAELDRMTQQNASLVEESASAAEALREQAMELAQQVNRFALAPAGRAALAAA</sequence>
<feature type="domain" description="HAMP" evidence="12">
    <location>
        <begin position="211"/>
        <end position="263"/>
    </location>
</feature>
<dbReference type="InterPro" id="IPR004089">
    <property type="entry name" value="MCPsignal_dom"/>
</dbReference>
<feature type="domain" description="Methyl-accepting transducer" evidence="11">
    <location>
        <begin position="268"/>
        <end position="497"/>
    </location>
</feature>
<name>A0A7H0HCN5_9BURK</name>